<comment type="caution">
    <text evidence="3">The sequence shown here is derived from an EMBL/GenBank/DDBJ whole genome shotgun (WGS) entry which is preliminary data.</text>
</comment>
<dbReference type="GO" id="GO:0004190">
    <property type="term" value="F:aspartic-type endopeptidase activity"/>
    <property type="evidence" value="ECO:0007669"/>
    <property type="project" value="InterPro"/>
</dbReference>
<dbReference type="Gene3D" id="2.40.70.10">
    <property type="entry name" value="Acid Proteases"/>
    <property type="match status" value="1"/>
</dbReference>
<reference evidence="3 4" key="1">
    <citation type="journal article" date="2023" name="Hortic Res">
        <title>Pangenome of water caltrop reveals structural variations and asymmetric subgenome divergence after allopolyploidization.</title>
        <authorList>
            <person name="Zhang X."/>
            <person name="Chen Y."/>
            <person name="Wang L."/>
            <person name="Yuan Y."/>
            <person name="Fang M."/>
            <person name="Shi L."/>
            <person name="Lu R."/>
            <person name="Comes H.P."/>
            <person name="Ma Y."/>
            <person name="Chen Y."/>
            <person name="Huang G."/>
            <person name="Zhou Y."/>
            <person name="Zheng Z."/>
            <person name="Qiu Y."/>
        </authorList>
    </citation>
    <scope>NUCLEOTIDE SEQUENCE [LARGE SCALE GENOMIC DNA]</scope>
    <source>
        <strain evidence="3">F231</strain>
    </source>
</reference>
<accession>A0AAN7QQH7</accession>
<dbReference type="GO" id="GO:0006508">
    <property type="term" value="P:proteolysis"/>
    <property type="evidence" value="ECO:0007669"/>
    <property type="project" value="InterPro"/>
</dbReference>
<sequence length="170" mass="17701">MNSGLFIGAAGLLGLGDRSLSFVGQLGGQTGGFFSYCLVSRGTDSSGSLKFGHGAMLVGPLGSPSSGIPGPRAFFIGLMGKAGDQDIFHLTKLGDGVMMDTRAAVSWFLNLAYDDFHYALIARTTDLPTSPVSILVTCLDSRQWGSIQQEGIQISLDGASGFIGFGPRVC</sequence>
<name>A0AAN7QQH7_TRANT</name>
<keyword evidence="4" id="KW-1185">Reference proteome</keyword>
<organism evidence="3 4">
    <name type="scientific">Trapa natans</name>
    <name type="common">Water chestnut</name>
    <dbReference type="NCBI Taxonomy" id="22666"/>
    <lineage>
        <taxon>Eukaryota</taxon>
        <taxon>Viridiplantae</taxon>
        <taxon>Streptophyta</taxon>
        <taxon>Embryophyta</taxon>
        <taxon>Tracheophyta</taxon>
        <taxon>Spermatophyta</taxon>
        <taxon>Magnoliopsida</taxon>
        <taxon>eudicotyledons</taxon>
        <taxon>Gunneridae</taxon>
        <taxon>Pentapetalae</taxon>
        <taxon>rosids</taxon>
        <taxon>malvids</taxon>
        <taxon>Myrtales</taxon>
        <taxon>Lythraceae</taxon>
        <taxon>Trapa</taxon>
    </lineage>
</organism>
<evidence type="ECO:0000256" key="1">
    <source>
        <dbReference type="ARBA" id="ARBA00007447"/>
    </source>
</evidence>
<gene>
    <name evidence="3" type="ORF">SAY86_009792</name>
</gene>
<dbReference type="AlphaFoldDB" id="A0AAN7QQH7"/>
<dbReference type="PANTHER" id="PTHR13683:SF265">
    <property type="entry name" value="PROTEIN ASPARTIC PROTEASE IN GUARD CELL 2"/>
    <property type="match status" value="1"/>
</dbReference>
<dbReference type="InterPro" id="IPR001461">
    <property type="entry name" value="Aspartic_peptidase_A1"/>
</dbReference>
<dbReference type="EMBL" id="JAXQNO010000019">
    <property type="protein sequence ID" value="KAK4774857.1"/>
    <property type="molecule type" value="Genomic_DNA"/>
</dbReference>
<evidence type="ECO:0000259" key="2">
    <source>
        <dbReference type="Pfam" id="PF14543"/>
    </source>
</evidence>
<feature type="domain" description="Xylanase inhibitor N-terminal" evidence="2">
    <location>
        <begin position="2"/>
        <end position="53"/>
    </location>
</feature>
<dbReference type="SUPFAM" id="SSF50630">
    <property type="entry name" value="Acid proteases"/>
    <property type="match status" value="1"/>
</dbReference>
<dbReference type="InterPro" id="IPR021109">
    <property type="entry name" value="Peptidase_aspartic_dom_sf"/>
</dbReference>
<protein>
    <recommendedName>
        <fullName evidence="2">Xylanase inhibitor N-terminal domain-containing protein</fullName>
    </recommendedName>
</protein>
<dbReference type="PANTHER" id="PTHR13683">
    <property type="entry name" value="ASPARTYL PROTEASES"/>
    <property type="match status" value="1"/>
</dbReference>
<evidence type="ECO:0000313" key="3">
    <source>
        <dbReference type="EMBL" id="KAK4774857.1"/>
    </source>
</evidence>
<dbReference type="Pfam" id="PF14543">
    <property type="entry name" value="TAXi_N"/>
    <property type="match status" value="1"/>
</dbReference>
<evidence type="ECO:0000313" key="4">
    <source>
        <dbReference type="Proteomes" id="UP001346149"/>
    </source>
</evidence>
<comment type="similarity">
    <text evidence="1">Belongs to the peptidase A1 family.</text>
</comment>
<proteinExistence type="inferred from homology"/>
<dbReference type="InterPro" id="IPR032861">
    <property type="entry name" value="TAXi_N"/>
</dbReference>
<dbReference type="Proteomes" id="UP001346149">
    <property type="component" value="Unassembled WGS sequence"/>
</dbReference>